<dbReference type="GO" id="GO:0005737">
    <property type="term" value="C:cytoplasm"/>
    <property type="evidence" value="ECO:0007669"/>
    <property type="project" value="TreeGrafter"/>
</dbReference>
<dbReference type="GO" id="GO:0005634">
    <property type="term" value="C:nucleus"/>
    <property type="evidence" value="ECO:0007669"/>
    <property type="project" value="TreeGrafter"/>
</dbReference>
<dbReference type="Gene3D" id="1.25.40.10">
    <property type="entry name" value="Tetratricopeptide repeat domain"/>
    <property type="match status" value="1"/>
</dbReference>
<evidence type="ECO:0000256" key="1">
    <source>
        <dbReference type="ARBA" id="ARBA00022603"/>
    </source>
</evidence>
<dbReference type="SUPFAM" id="SSF48452">
    <property type="entry name" value="TPR-like"/>
    <property type="match status" value="1"/>
</dbReference>
<evidence type="ECO:0000313" key="5">
    <source>
        <dbReference type="Proteomes" id="UP000075880"/>
    </source>
</evidence>
<dbReference type="Proteomes" id="UP000075880">
    <property type="component" value="Unassembled WGS sequence"/>
</dbReference>
<keyword evidence="5" id="KW-1185">Reference proteome</keyword>
<dbReference type="Gene3D" id="2.170.270.10">
    <property type="entry name" value="SET domain"/>
    <property type="match status" value="1"/>
</dbReference>
<dbReference type="InterPro" id="IPR044421">
    <property type="entry name" value="SMYD4_SET"/>
</dbReference>
<keyword evidence="1" id="KW-0489">Methyltransferase</keyword>
<dbReference type="CDD" id="cd10536">
    <property type="entry name" value="SET_SMYD4"/>
    <property type="match status" value="1"/>
</dbReference>
<dbReference type="Gene3D" id="6.10.140.2220">
    <property type="match status" value="1"/>
</dbReference>
<dbReference type="Gene3D" id="1.10.220.160">
    <property type="match status" value="1"/>
</dbReference>
<evidence type="ECO:0000256" key="3">
    <source>
        <dbReference type="ARBA" id="ARBA00022691"/>
    </source>
</evidence>
<accession>A0AAG5CU19</accession>
<dbReference type="InterPro" id="IPR052097">
    <property type="entry name" value="SET-MYND_domain_protein"/>
</dbReference>
<evidence type="ECO:0000256" key="2">
    <source>
        <dbReference type="ARBA" id="ARBA00022679"/>
    </source>
</evidence>
<keyword evidence="3" id="KW-0949">S-adenosyl-L-methionine</keyword>
<dbReference type="SUPFAM" id="SSF82199">
    <property type="entry name" value="SET domain"/>
    <property type="match status" value="1"/>
</dbReference>
<dbReference type="PANTHER" id="PTHR46165">
    <property type="entry name" value="SET AND MYND DOMAIN-CONTAINING PROTEIN 4"/>
    <property type="match status" value="1"/>
</dbReference>
<dbReference type="GO" id="GO:0042826">
    <property type="term" value="F:histone deacetylase binding"/>
    <property type="evidence" value="ECO:0007669"/>
    <property type="project" value="TreeGrafter"/>
</dbReference>
<reference evidence="4" key="1">
    <citation type="submission" date="2024-04" db="UniProtKB">
        <authorList>
            <consortium name="EnsemblMetazoa"/>
        </authorList>
    </citation>
    <scope>IDENTIFICATION</scope>
    <source>
        <strain evidence="4">EBRO</strain>
    </source>
</reference>
<dbReference type="GO" id="GO:0032259">
    <property type="term" value="P:methylation"/>
    <property type="evidence" value="ECO:0007669"/>
    <property type="project" value="UniProtKB-KW"/>
</dbReference>
<dbReference type="EnsemblMetazoa" id="ENSAATROPT002174">
    <property type="protein sequence ID" value="ENSAATROPP002088"/>
    <property type="gene ID" value="ENSAATROPG001707"/>
</dbReference>
<protein>
    <recommendedName>
        <fullName evidence="6">MYND-type domain-containing protein</fullName>
    </recommendedName>
</protein>
<evidence type="ECO:0000313" key="4">
    <source>
        <dbReference type="EnsemblMetazoa" id="ENSAATROPP002088"/>
    </source>
</evidence>
<keyword evidence="2" id="KW-0808">Transferase</keyword>
<dbReference type="GO" id="GO:0008168">
    <property type="term" value="F:methyltransferase activity"/>
    <property type="evidence" value="ECO:0007669"/>
    <property type="project" value="UniProtKB-KW"/>
</dbReference>
<sequence>MATIDNDPTFTSLCNEKTLQSQKEGFFNVFYGSVAENFTGKNANWLTEVYQRLPNDTEKLRVVYDDPVVAYEVLGTLEHVQPVFRAKDARFSWQRREQAVKLLGENKYQPALMMACQAVMRAPARGVDKCIDKGLTLALALWTRCEVFIRMLDGKRALQDLQLAVKCGLPVQQNADYYQRLAKCYALCGEDGRAEVATKLFHQLTGHNDYVLGRLKEEMADLRELKQETPSVDEARSLPVLAGKGENAELKGCSTKIKVVGKKEDPRGRYVVAAEDIGPGEPIVTEPADAACLYSKYFGSHCYACFARLIAPVACTDCCGVAFCSVACRDKACATYHRFECQYLDLMIGSGMSILCHLALRIVTQAGTPQKAIEAGQSLLDTLCTHSEHRDPEDHFKRTLMTTFLLRCLQKAEFFGRRTTESPEPNELELRVGAILLGALQSLQFNAHEIYETRVTGEHRFDSAKVQYLGVGIYRGASMFNHECRTGVLRSFLGTTIIFHTARTIRSGELVPENYGPHFLRQPKAVRQRNLRSRYWFKCECKACTEDWPQMERLTEIPRLQCPNGSCDNVLPYPSKASQRNTKCGKCKMQVNLEASISMLEACDQLYATAADMMANERVDQAIELLKKGLTIFSQVAVPPHKPTHIATESLRSCLADKGNVNRY</sequence>
<dbReference type="GO" id="GO:0042051">
    <property type="term" value="P:compound eye photoreceptor development"/>
    <property type="evidence" value="ECO:0007669"/>
    <property type="project" value="TreeGrafter"/>
</dbReference>
<dbReference type="PANTHER" id="PTHR46165:SF5">
    <property type="entry name" value="RE32936P"/>
    <property type="match status" value="1"/>
</dbReference>
<proteinExistence type="predicted"/>
<organism evidence="4 5">
    <name type="scientific">Anopheles atroparvus</name>
    <name type="common">European mosquito</name>
    <dbReference type="NCBI Taxonomy" id="41427"/>
    <lineage>
        <taxon>Eukaryota</taxon>
        <taxon>Metazoa</taxon>
        <taxon>Ecdysozoa</taxon>
        <taxon>Arthropoda</taxon>
        <taxon>Hexapoda</taxon>
        <taxon>Insecta</taxon>
        <taxon>Pterygota</taxon>
        <taxon>Neoptera</taxon>
        <taxon>Endopterygota</taxon>
        <taxon>Diptera</taxon>
        <taxon>Nematocera</taxon>
        <taxon>Culicoidea</taxon>
        <taxon>Culicidae</taxon>
        <taxon>Anophelinae</taxon>
        <taxon>Anopheles</taxon>
    </lineage>
</organism>
<name>A0AAG5CU19_ANOAO</name>
<dbReference type="AlphaFoldDB" id="A0AAG5CU19"/>
<evidence type="ECO:0008006" key="6">
    <source>
        <dbReference type="Google" id="ProtNLM"/>
    </source>
</evidence>
<dbReference type="InterPro" id="IPR011990">
    <property type="entry name" value="TPR-like_helical_dom_sf"/>
</dbReference>
<dbReference type="InterPro" id="IPR046341">
    <property type="entry name" value="SET_dom_sf"/>
</dbReference>